<proteinExistence type="predicted"/>
<reference evidence="7" key="1">
    <citation type="submission" date="2021-02" db="EMBL/GenBank/DDBJ databases">
        <authorList>
            <person name="Nowell W R."/>
        </authorList>
    </citation>
    <scope>NUCLEOTIDE SEQUENCE</scope>
</reference>
<comment type="caution">
    <text evidence="7">The sequence shown here is derived from an EMBL/GenBank/DDBJ whole genome shotgun (WGS) entry which is preliminary data.</text>
</comment>
<dbReference type="Gene3D" id="1.20.1070.10">
    <property type="entry name" value="Rhodopsin 7-helix transmembrane proteins"/>
    <property type="match status" value="1"/>
</dbReference>
<gene>
    <name evidence="7" type="ORF">OVA965_LOCUS36123</name>
    <name evidence="8" type="ORF">TMI583_LOCUS37120</name>
</gene>
<dbReference type="Proteomes" id="UP000677228">
    <property type="component" value="Unassembled WGS sequence"/>
</dbReference>
<evidence type="ECO:0000259" key="6">
    <source>
        <dbReference type="PROSITE" id="PS50262"/>
    </source>
</evidence>
<evidence type="ECO:0000256" key="1">
    <source>
        <dbReference type="ARBA" id="ARBA00004370"/>
    </source>
</evidence>
<dbReference type="SUPFAM" id="SSF81321">
    <property type="entry name" value="Family A G protein-coupled receptor-like"/>
    <property type="match status" value="1"/>
</dbReference>
<dbReference type="InterPro" id="IPR017452">
    <property type="entry name" value="GPCR_Rhodpsn_7TM"/>
</dbReference>
<evidence type="ECO:0000313" key="7">
    <source>
        <dbReference type="EMBL" id="CAF1482312.1"/>
    </source>
</evidence>
<accession>A0A8S2FKL3</accession>
<dbReference type="AlphaFoldDB" id="A0A8S2FKL3"/>
<keyword evidence="4 5" id="KW-0472">Membrane</keyword>
<evidence type="ECO:0000256" key="5">
    <source>
        <dbReference type="SAM" id="Phobius"/>
    </source>
</evidence>
<comment type="subcellular location">
    <subcellularLocation>
        <location evidence="1">Membrane</location>
    </subcellularLocation>
</comment>
<feature type="transmembrane region" description="Helical" evidence="5">
    <location>
        <begin position="147"/>
        <end position="166"/>
    </location>
</feature>
<dbReference type="GO" id="GO:0016020">
    <property type="term" value="C:membrane"/>
    <property type="evidence" value="ECO:0007669"/>
    <property type="project" value="UniProtKB-SubCell"/>
</dbReference>
<evidence type="ECO:0000256" key="3">
    <source>
        <dbReference type="ARBA" id="ARBA00022989"/>
    </source>
</evidence>
<feature type="transmembrane region" description="Helical" evidence="5">
    <location>
        <begin position="60"/>
        <end position="90"/>
    </location>
</feature>
<dbReference type="EMBL" id="CAJOBA010054205">
    <property type="protein sequence ID" value="CAF4272663.1"/>
    <property type="molecule type" value="Genomic_DNA"/>
</dbReference>
<feature type="transmembrane region" description="Helical" evidence="5">
    <location>
        <begin position="111"/>
        <end position="135"/>
    </location>
</feature>
<protein>
    <recommendedName>
        <fullName evidence="6">G-protein coupled receptors family 1 profile domain-containing protein</fullName>
    </recommendedName>
</protein>
<dbReference type="PROSITE" id="PS50262">
    <property type="entry name" value="G_PROTEIN_RECEP_F1_2"/>
    <property type="match status" value="1"/>
</dbReference>
<evidence type="ECO:0000256" key="4">
    <source>
        <dbReference type="ARBA" id="ARBA00023136"/>
    </source>
</evidence>
<evidence type="ECO:0000313" key="9">
    <source>
        <dbReference type="Proteomes" id="UP000677228"/>
    </source>
</evidence>
<keyword evidence="2 5" id="KW-0812">Transmembrane</keyword>
<evidence type="ECO:0000313" key="8">
    <source>
        <dbReference type="EMBL" id="CAF4272663.1"/>
    </source>
</evidence>
<evidence type="ECO:0000256" key="2">
    <source>
        <dbReference type="ARBA" id="ARBA00022692"/>
    </source>
</evidence>
<organism evidence="7 9">
    <name type="scientific">Didymodactylos carnosus</name>
    <dbReference type="NCBI Taxonomy" id="1234261"/>
    <lineage>
        <taxon>Eukaryota</taxon>
        <taxon>Metazoa</taxon>
        <taxon>Spiralia</taxon>
        <taxon>Gnathifera</taxon>
        <taxon>Rotifera</taxon>
        <taxon>Eurotatoria</taxon>
        <taxon>Bdelloidea</taxon>
        <taxon>Philodinida</taxon>
        <taxon>Philodinidae</taxon>
        <taxon>Didymodactylos</taxon>
    </lineage>
</organism>
<keyword evidence="3 5" id="KW-1133">Transmembrane helix</keyword>
<feature type="domain" description="G-protein coupled receptors family 1 profile" evidence="6">
    <location>
        <begin position="1"/>
        <end position="166"/>
    </location>
</feature>
<name>A0A8S2FKL3_9BILA</name>
<dbReference type="Proteomes" id="UP000682733">
    <property type="component" value="Unassembled WGS sequence"/>
</dbReference>
<sequence length="219" mass="24911">MLWSRTYKRKIAQPKQAWKLCILIAGIFVVTDCFLLALGYRADDGSIQCYHSTNGALTKAFNLFIIWFHLVFMSMVSFVVMIISTVLAIIKLVRLPRVNEASYLRNKRISIMLGLMCIAYILLTLPNRLCFTVFAPLLERTPGSNTIFALSDLLTYLASALNLLFLSISVKGFRRDLGNLFIMRRFRSNTIDTTTEDQEEVYMTESLGSLKASRRPSAK</sequence>
<feature type="transmembrane region" description="Helical" evidence="5">
    <location>
        <begin position="20"/>
        <end position="40"/>
    </location>
</feature>
<dbReference type="EMBL" id="CAJNOK010032273">
    <property type="protein sequence ID" value="CAF1482312.1"/>
    <property type="molecule type" value="Genomic_DNA"/>
</dbReference>